<dbReference type="AlphaFoldDB" id="A0A1X7SF75"/>
<organism evidence="1">
    <name type="scientific">Amphimedon queenslandica</name>
    <name type="common">Sponge</name>
    <dbReference type="NCBI Taxonomy" id="400682"/>
    <lineage>
        <taxon>Eukaryota</taxon>
        <taxon>Metazoa</taxon>
        <taxon>Porifera</taxon>
        <taxon>Demospongiae</taxon>
        <taxon>Heteroscleromorpha</taxon>
        <taxon>Haplosclerida</taxon>
        <taxon>Niphatidae</taxon>
        <taxon>Amphimedon</taxon>
    </lineage>
</organism>
<proteinExistence type="predicted"/>
<evidence type="ECO:0000313" key="1">
    <source>
        <dbReference type="EnsemblMetazoa" id="Aqu2.1.00706_001"/>
    </source>
</evidence>
<accession>A0A1X7SF75</accession>
<sequence length="42" mass="5205">TTRKIAQLLIDNINKEIKYLMELLITSYNEHTVLYRRERRRV</sequence>
<dbReference type="InParanoid" id="A0A1X7SF75"/>
<dbReference type="EnsemblMetazoa" id="Aqu2.1.00706_001">
    <property type="protein sequence ID" value="Aqu2.1.00706_001"/>
    <property type="gene ID" value="Aqu2.1.00706"/>
</dbReference>
<reference evidence="1" key="1">
    <citation type="submission" date="2017-05" db="UniProtKB">
        <authorList>
            <consortium name="EnsemblMetazoa"/>
        </authorList>
    </citation>
    <scope>IDENTIFICATION</scope>
</reference>
<name>A0A1X7SF75_AMPQE</name>
<protein>
    <submittedName>
        <fullName evidence="1">Uncharacterized protein</fullName>
    </submittedName>
</protein>